<evidence type="ECO:0000256" key="4">
    <source>
        <dbReference type="ARBA" id="ARBA00023163"/>
    </source>
</evidence>
<evidence type="ECO:0000259" key="5">
    <source>
        <dbReference type="Pfam" id="PF04539"/>
    </source>
</evidence>
<dbReference type="Proteomes" id="UP000430272">
    <property type="component" value="Unassembled WGS sequence"/>
</dbReference>
<dbReference type="EMBL" id="WTYD01000001">
    <property type="protein sequence ID" value="MXO54233.1"/>
    <property type="molecule type" value="Genomic_DNA"/>
</dbReference>
<dbReference type="Pfam" id="PF04545">
    <property type="entry name" value="Sigma70_r4"/>
    <property type="match status" value="1"/>
</dbReference>
<comment type="caution">
    <text evidence="8">The sequence shown here is derived from an EMBL/GenBank/DDBJ whole genome shotgun (WGS) entry which is preliminary data.</text>
</comment>
<dbReference type="InterPro" id="IPR007627">
    <property type="entry name" value="RNA_pol_sigma70_r2"/>
</dbReference>
<feature type="domain" description="RNA polymerase sigma-70 region 4" evidence="7">
    <location>
        <begin position="188"/>
        <end position="236"/>
    </location>
</feature>
<dbReference type="SUPFAM" id="SSF88946">
    <property type="entry name" value="Sigma2 domain of RNA polymerase sigma factors"/>
    <property type="match status" value="1"/>
</dbReference>
<evidence type="ECO:0000256" key="3">
    <source>
        <dbReference type="ARBA" id="ARBA00023125"/>
    </source>
</evidence>
<dbReference type="CDD" id="cd06171">
    <property type="entry name" value="Sigma70_r4"/>
    <property type="match status" value="1"/>
</dbReference>
<feature type="domain" description="RNA polymerase sigma-70 region 3" evidence="5">
    <location>
        <begin position="107"/>
        <end position="166"/>
    </location>
</feature>
<dbReference type="NCBIfam" id="TIGR02937">
    <property type="entry name" value="sigma70-ECF"/>
    <property type="match status" value="1"/>
</dbReference>
<dbReference type="OrthoDB" id="9799825at2"/>
<evidence type="ECO:0000313" key="9">
    <source>
        <dbReference type="Proteomes" id="UP000430272"/>
    </source>
</evidence>
<sequence length="245" mass="27017">MKHDHSSFTAQSTAKRAYGTDATARIAQFMPMVRKLAWYYESSCGGSLDVDDLQQAGLIALTECAQRHDRPNDDGFAAYAKMRVRGAMIDLLRSQSNLARGAAALGRRIERAADELRDQLKRDPSPKELARALGLSLDELHEARMQLATSTHSIDDMYSDSDAAFGSEEPDAEAGLLQMEDREALIAAIAALPERLQLIIKLHFVEELNLTEIAAILDISVPRVHQLKSSALEKLRLKIAGSDED</sequence>
<dbReference type="InterPro" id="IPR000943">
    <property type="entry name" value="RNA_pol_sigma70"/>
</dbReference>
<dbReference type="RefSeq" id="WP_160660995.1">
    <property type="nucleotide sequence ID" value="NZ_BAABDV010000001.1"/>
</dbReference>
<evidence type="ECO:0000256" key="2">
    <source>
        <dbReference type="ARBA" id="ARBA00023082"/>
    </source>
</evidence>
<evidence type="ECO:0000256" key="1">
    <source>
        <dbReference type="ARBA" id="ARBA00023015"/>
    </source>
</evidence>
<dbReference type="Gene3D" id="1.20.140.160">
    <property type="match status" value="1"/>
</dbReference>
<keyword evidence="9" id="KW-1185">Reference proteome</keyword>
<gene>
    <name evidence="8" type="ORF">GRI47_09465</name>
</gene>
<dbReference type="InterPro" id="IPR013325">
    <property type="entry name" value="RNA_pol_sigma_r2"/>
</dbReference>
<dbReference type="GO" id="GO:0003677">
    <property type="term" value="F:DNA binding"/>
    <property type="evidence" value="ECO:0007669"/>
    <property type="project" value="UniProtKB-KW"/>
</dbReference>
<proteinExistence type="predicted"/>
<keyword evidence="2" id="KW-0731">Sigma factor</keyword>
<dbReference type="AlphaFoldDB" id="A0A844YAG0"/>
<dbReference type="InterPro" id="IPR007624">
    <property type="entry name" value="RNA_pol_sigma70_r3"/>
</dbReference>
<dbReference type="Pfam" id="PF04539">
    <property type="entry name" value="Sigma70_r3"/>
    <property type="match status" value="1"/>
</dbReference>
<dbReference type="PRINTS" id="PR00046">
    <property type="entry name" value="SIGMA70FCT"/>
</dbReference>
<dbReference type="GO" id="GO:0016987">
    <property type="term" value="F:sigma factor activity"/>
    <property type="evidence" value="ECO:0007669"/>
    <property type="project" value="UniProtKB-KW"/>
</dbReference>
<feature type="domain" description="RNA polymerase sigma-70 region 2" evidence="6">
    <location>
        <begin position="27"/>
        <end position="96"/>
    </location>
</feature>
<dbReference type="Pfam" id="PF04542">
    <property type="entry name" value="Sigma70_r2"/>
    <property type="match status" value="1"/>
</dbReference>
<dbReference type="InterPro" id="IPR007630">
    <property type="entry name" value="RNA_pol_sigma70_r4"/>
</dbReference>
<keyword evidence="4" id="KW-0804">Transcription</keyword>
<dbReference type="InterPro" id="IPR013324">
    <property type="entry name" value="RNA_pol_sigma_r3/r4-like"/>
</dbReference>
<evidence type="ECO:0000259" key="6">
    <source>
        <dbReference type="Pfam" id="PF04542"/>
    </source>
</evidence>
<dbReference type="SUPFAM" id="SSF88659">
    <property type="entry name" value="Sigma3 and sigma4 domains of RNA polymerase sigma factors"/>
    <property type="match status" value="2"/>
</dbReference>
<protein>
    <submittedName>
        <fullName evidence="8">Sigma-70 family RNA polymerase sigma factor</fullName>
    </submittedName>
</protein>
<reference evidence="8 9" key="1">
    <citation type="submission" date="2019-12" db="EMBL/GenBank/DDBJ databases">
        <title>Genomic-based taxomic classification of the family Erythrobacteraceae.</title>
        <authorList>
            <person name="Xu L."/>
        </authorList>
    </citation>
    <scope>NUCLEOTIDE SEQUENCE [LARGE SCALE GENOMIC DNA]</scope>
    <source>
        <strain evidence="8 9">JCM 17468</strain>
    </source>
</reference>
<dbReference type="Gene3D" id="1.10.1740.10">
    <property type="match status" value="1"/>
</dbReference>
<organism evidence="8 9">
    <name type="scientific">Qipengyuania pelagi</name>
    <dbReference type="NCBI Taxonomy" id="994320"/>
    <lineage>
        <taxon>Bacteria</taxon>
        <taxon>Pseudomonadati</taxon>
        <taxon>Pseudomonadota</taxon>
        <taxon>Alphaproteobacteria</taxon>
        <taxon>Sphingomonadales</taxon>
        <taxon>Erythrobacteraceae</taxon>
        <taxon>Qipengyuania</taxon>
    </lineage>
</organism>
<accession>A0A844YAG0</accession>
<evidence type="ECO:0000259" key="7">
    <source>
        <dbReference type="Pfam" id="PF04545"/>
    </source>
</evidence>
<keyword evidence="1" id="KW-0805">Transcription regulation</keyword>
<dbReference type="InterPro" id="IPR014284">
    <property type="entry name" value="RNA_pol_sigma-70_dom"/>
</dbReference>
<dbReference type="GO" id="GO:0006352">
    <property type="term" value="P:DNA-templated transcription initiation"/>
    <property type="evidence" value="ECO:0007669"/>
    <property type="project" value="InterPro"/>
</dbReference>
<name>A0A844YAG0_9SPHN</name>
<dbReference type="PANTHER" id="PTHR30385">
    <property type="entry name" value="SIGMA FACTOR F FLAGELLAR"/>
    <property type="match status" value="1"/>
</dbReference>
<keyword evidence="3" id="KW-0238">DNA-binding</keyword>
<evidence type="ECO:0000313" key="8">
    <source>
        <dbReference type="EMBL" id="MXO54233.1"/>
    </source>
</evidence>